<dbReference type="Proteomes" id="UP000233417">
    <property type="component" value="Unassembled WGS sequence"/>
</dbReference>
<organism evidence="1 2">
    <name type="scientific">Candidatus Dojkabacteria bacterium HGW-Dojkabacteria-1</name>
    <dbReference type="NCBI Taxonomy" id="2013761"/>
    <lineage>
        <taxon>Bacteria</taxon>
        <taxon>Candidatus Dojkabacteria</taxon>
    </lineage>
</organism>
<sequence>MNQDLLSRFSPIIVNIKPSKKAKVIRYFEYNDKIPIIISEGDMLFELQEAILQSSREGLIPLIILEQYLGKHYCVGTDIFMKALDSSEVKRGIVLPDGNGCIDGQREILESIVEGSDWCVGCGAHPNDIEEVCSEYLIETNLEYKLIR</sequence>
<comment type="caution">
    <text evidence="1">The sequence shown here is derived from an EMBL/GenBank/DDBJ whole genome shotgun (WGS) entry which is preliminary data.</text>
</comment>
<dbReference type="AlphaFoldDB" id="A0A2N2F4I1"/>
<proteinExistence type="predicted"/>
<name>A0A2N2F4I1_9BACT</name>
<evidence type="ECO:0000313" key="2">
    <source>
        <dbReference type="Proteomes" id="UP000233417"/>
    </source>
</evidence>
<protein>
    <submittedName>
        <fullName evidence="1">Uncharacterized protein</fullName>
    </submittedName>
</protein>
<accession>A0A2N2F4I1</accession>
<reference evidence="1 2" key="1">
    <citation type="journal article" date="2017" name="ISME J.">
        <title>Potential for microbial H2 and metal transformations associated with novel bacteria and archaea in deep terrestrial subsurface sediments.</title>
        <authorList>
            <person name="Hernsdorf A.W."/>
            <person name="Amano Y."/>
            <person name="Miyakawa K."/>
            <person name="Ise K."/>
            <person name="Suzuki Y."/>
            <person name="Anantharaman K."/>
            <person name="Probst A."/>
            <person name="Burstein D."/>
            <person name="Thomas B.C."/>
            <person name="Banfield J.F."/>
        </authorList>
    </citation>
    <scope>NUCLEOTIDE SEQUENCE [LARGE SCALE GENOMIC DNA]</scope>
    <source>
        <strain evidence="1">HGW-Dojkabacteria-1</strain>
    </source>
</reference>
<gene>
    <name evidence="1" type="ORF">CVU76_03660</name>
</gene>
<evidence type="ECO:0000313" key="1">
    <source>
        <dbReference type="EMBL" id="PKN03089.1"/>
    </source>
</evidence>
<dbReference type="EMBL" id="PHAO01000001">
    <property type="protein sequence ID" value="PKN03089.1"/>
    <property type="molecule type" value="Genomic_DNA"/>
</dbReference>